<sequence>MTTFRRCSQMQPECASRVNLRRVTADAGRGQYLGGIGRIVRNHCLFEQALVRKKSAPSLAKVQPLNQNTDINQKSA</sequence>
<proteinExistence type="predicted"/>
<gene>
    <name evidence="1" type="ORF">SAMN05421736_106141</name>
</gene>
<dbReference type="Proteomes" id="UP000198935">
    <property type="component" value="Unassembled WGS sequence"/>
</dbReference>
<reference evidence="2" key="1">
    <citation type="submission" date="2016-10" db="EMBL/GenBank/DDBJ databases">
        <authorList>
            <person name="Varghese N."/>
            <person name="Submissions S."/>
        </authorList>
    </citation>
    <scope>NUCLEOTIDE SEQUENCE [LARGE SCALE GENOMIC DNA]</scope>
    <source>
        <strain evidence="2">SP</strain>
    </source>
</reference>
<keyword evidence="2" id="KW-1185">Reference proteome</keyword>
<protein>
    <submittedName>
        <fullName evidence="1">Uncharacterized protein</fullName>
    </submittedName>
</protein>
<organism evidence="1 2">
    <name type="scientific">Evansella caseinilytica</name>
    <dbReference type="NCBI Taxonomy" id="1503961"/>
    <lineage>
        <taxon>Bacteria</taxon>
        <taxon>Bacillati</taxon>
        <taxon>Bacillota</taxon>
        <taxon>Bacilli</taxon>
        <taxon>Bacillales</taxon>
        <taxon>Bacillaceae</taxon>
        <taxon>Evansella</taxon>
    </lineage>
</organism>
<name>A0A1H3QET6_9BACI</name>
<accession>A0A1H3QET6</accession>
<dbReference type="EMBL" id="FNPI01000006">
    <property type="protein sequence ID" value="SDZ11810.1"/>
    <property type="molecule type" value="Genomic_DNA"/>
</dbReference>
<evidence type="ECO:0000313" key="1">
    <source>
        <dbReference type="EMBL" id="SDZ11810.1"/>
    </source>
</evidence>
<dbReference type="AlphaFoldDB" id="A0A1H3QET6"/>
<evidence type="ECO:0000313" key="2">
    <source>
        <dbReference type="Proteomes" id="UP000198935"/>
    </source>
</evidence>